<sequence>MEKKRTPQPKFLTAEWRKLIMVNYEIDPQVLEPLVPPQTEIDYWNGKTYVSLVAFMFLNTKVRGLKFPFHVNFEEVNLRFYVRHKHQNEWRRGVVFIKEIVPKTMIASIANWRFNENYVSMPMRHNIHHTAELLQVKYEWKMAKSWQSIEVEANPTSVPLVAGSQEEFIAEHYWGYGVTHKGGTLEYEVGHPKWEAYQVNDLNVQCDFTQLYGSQYVPYLSTTPASVFLAEGSDIFVCKASKL</sequence>
<name>A1ZW49_MICM2</name>
<proteinExistence type="predicted"/>
<dbReference type="Proteomes" id="UP000004095">
    <property type="component" value="Unassembled WGS sequence"/>
</dbReference>
<dbReference type="AlphaFoldDB" id="A1ZW49"/>
<evidence type="ECO:0000313" key="1">
    <source>
        <dbReference type="EMBL" id="EAY25412.1"/>
    </source>
</evidence>
<dbReference type="SUPFAM" id="SSF160104">
    <property type="entry name" value="Acetoacetate decarboxylase-like"/>
    <property type="match status" value="1"/>
</dbReference>
<dbReference type="InterPro" id="IPR018644">
    <property type="entry name" value="DUF2071"/>
</dbReference>
<accession>A1ZW49</accession>
<dbReference type="eggNOG" id="COG3361">
    <property type="taxonomic scope" value="Bacteria"/>
</dbReference>
<dbReference type="Pfam" id="PF09844">
    <property type="entry name" value="DUF2071"/>
    <property type="match status" value="1"/>
</dbReference>
<evidence type="ECO:0000313" key="2">
    <source>
        <dbReference type="Proteomes" id="UP000004095"/>
    </source>
</evidence>
<dbReference type="OrthoDB" id="1421826at2"/>
<protein>
    <recommendedName>
        <fullName evidence="3">DUF2071 domain-containing protein</fullName>
    </recommendedName>
</protein>
<gene>
    <name evidence="1" type="ORF">M23134_06671</name>
</gene>
<dbReference type="PANTHER" id="PTHR39186:SF1">
    <property type="entry name" value="DUF2071 DOMAIN-CONTAINING PROTEIN"/>
    <property type="match status" value="1"/>
</dbReference>
<dbReference type="RefSeq" id="WP_002702906.1">
    <property type="nucleotide sequence ID" value="NZ_AAWS01000049.1"/>
</dbReference>
<comment type="caution">
    <text evidence="1">The sequence shown here is derived from an EMBL/GenBank/DDBJ whole genome shotgun (WGS) entry which is preliminary data.</text>
</comment>
<organism evidence="1 2">
    <name type="scientific">Microscilla marina ATCC 23134</name>
    <dbReference type="NCBI Taxonomy" id="313606"/>
    <lineage>
        <taxon>Bacteria</taxon>
        <taxon>Pseudomonadati</taxon>
        <taxon>Bacteroidota</taxon>
        <taxon>Cytophagia</taxon>
        <taxon>Cytophagales</taxon>
        <taxon>Microscillaceae</taxon>
        <taxon>Microscilla</taxon>
    </lineage>
</organism>
<evidence type="ECO:0008006" key="3">
    <source>
        <dbReference type="Google" id="ProtNLM"/>
    </source>
</evidence>
<dbReference type="PANTHER" id="PTHR39186">
    <property type="entry name" value="DUF2071 FAMILY PROTEIN"/>
    <property type="match status" value="1"/>
</dbReference>
<reference evidence="1 2" key="1">
    <citation type="submission" date="2007-01" db="EMBL/GenBank/DDBJ databases">
        <authorList>
            <person name="Haygood M."/>
            <person name="Podell S."/>
            <person name="Anderson C."/>
            <person name="Hopkinson B."/>
            <person name="Roe K."/>
            <person name="Barbeau K."/>
            <person name="Gaasterland T."/>
            <person name="Ferriera S."/>
            <person name="Johnson J."/>
            <person name="Kravitz S."/>
            <person name="Beeson K."/>
            <person name="Sutton G."/>
            <person name="Rogers Y.-H."/>
            <person name="Friedman R."/>
            <person name="Frazier M."/>
            <person name="Venter J.C."/>
        </authorList>
    </citation>
    <scope>NUCLEOTIDE SEQUENCE [LARGE SCALE GENOMIC DNA]</scope>
    <source>
        <strain evidence="1 2">ATCC 23134</strain>
    </source>
</reference>
<dbReference type="InterPro" id="IPR023375">
    <property type="entry name" value="ADC_dom_sf"/>
</dbReference>
<dbReference type="EMBL" id="AAWS01000049">
    <property type="protein sequence ID" value="EAY25412.1"/>
    <property type="molecule type" value="Genomic_DNA"/>
</dbReference>
<keyword evidence="2" id="KW-1185">Reference proteome</keyword>